<organism evidence="2 3">
    <name type="scientific">Lepraria finkii</name>
    <dbReference type="NCBI Taxonomy" id="1340010"/>
    <lineage>
        <taxon>Eukaryota</taxon>
        <taxon>Fungi</taxon>
        <taxon>Dikarya</taxon>
        <taxon>Ascomycota</taxon>
        <taxon>Pezizomycotina</taxon>
        <taxon>Lecanoromycetes</taxon>
        <taxon>OSLEUM clade</taxon>
        <taxon>Lecanoromycetidae</taxon>
        <taxon>Lecanorales</taxon>
        <taxon>Lecanorineae</taxon>
        <taxon>Stereocaulaceae</taxon>
        <taxon>Lepraria</taxon>
    </lineage>
</organism>
<feature type="region of interest" description="Disordered" evidence="1">
    <location>
        <begin position="1"/>
        <end position="23"/>
    </location>
</feature>
<accession>A0ABR4BMZ2</accession>
<reference evidence="2 3" key="1">
    <citation type="submission" date="2024-09" db="EMBL/GenBank/DDBJ databases">
        <title>Rethinking Asexuality: The Enigmatic Case of Functional Sexual Genes in Lepraria (Stereocaulaceae).</title>
        <authorList>
            <person name="Doellman M."/>
            <person name="Sun Y."/>
            <person name="Barcenas-Pena A."/>
            <person name="Lumbsch H.T."/>
            <person name="Grewe F."/>
        </authorList>
    </citation>
    <scope>NUCLEOTIDE SEQUENCE [LARGE SCALE GENOMIC DNA]</scope>
    <source>
        <strain evidence="2 3">Grewe 0041</strain>
    </source>
</reference>
<evidence type="ECO:0000256" key="1">
    <source>
        <dbReference type="SAM" id="MobiDB-lite"/>
    </source>
</evidence>
<evidence type="ECO:0000313" key="3">
    <source>
        <dbReference type="Proteomes" id="UP001590951"/>
    </source>
</evidence>
<feature type="compositionally biased region" description="Basic and acidic residues" evidence="1">
    <location>
        <begin position="14"/>
        <end position="23"/>
    </location>
</feature>
<dbReference type="Proteomes" id="UP001590951">
    <property type="component" value="Unassembled WGS sequence"/>
</dbReference>
<protein>
    <submittedName>
        <fullName evidence="2">Uncharacterized protein</fullName>
    </submittedName>
</protein>
<gene>
    <name evidence="2" type="ORF">ABVK25_000462</name>
</gene>
<comment type="caution">
    <text evidence="2">The sequence shown here is derived from an EMBL/GenBank/DDBJ whole genome shotgun (WGS) entry which is preliminary data.</text>
</comment>
<sequence>MPPKRRAPVPTPAPKEKAPRQSALAKEHKISAAIESEIKEAFTLFANSEK</sequence>
<evidence type="ECO:0000313" key="2">
    <source>
        <dbReference type="EMBL" id="KAL2059170.1"/>
    </source>
</evidence>
<keyword evidence="3" id="KW-1185">Reference proteome</keyword>
<proteinExistence type="predicted"/>
<dbReference type="EMBL" id="JBHFEH010000001">
    <property type="protein sequence ID" value="KAL2059170.1"/>
    <property type="molecule type" value="Genomic_DNA"/>
</dbReference>
<name>A0ABR4BMZ2_9LECA</name>